<accession>A0AAJ8DYK1</accession>
<organism evidence="2">
    <name type="scientific">Aspergillus niger</name>
    <dbReference type="NCBI Taxonomy" id="5061"/>
    <lineage>
        <taxon>Eukaryota</taxon>
        <taxon>Fungi</taxon>
        <taxon>Dikarya</taxon>
        <taxon>Ascomycota</taxon>
        <taxon>Pezizomycotina</taxon>
        <taxon>Eurotiomycetes</taxon>
        <taxon>Eurotiomycetidae</taxon>
        <taxon>Eurotiales</taxon>
        <taxon>Aspergillaceae</taxon>
        <taxon>Aspergillus</taxon>
        <taxon>Aspergillus subgen. Circumdati</taxon>
    </lineage>
</organism>
<reference evidence="2" key="2">
    <citation type="submission" date="2025-08" db="UniProtKB">
        <authorList>
            <consortium name="RefSeq"/>
        </authorList>
    </citation>
    <scope>IDENTIFICATION</scope>
</reference>
<feature type="signal peptide" evidence="1">
    <location>
        <begin position="1"/>
        <end position="16"/>
    </location>
</feature>
<dbReference type="RefSeq" id="XP_059600171.1">
    <property type="nucleotide sequence ID" value="XM_059746860.1"/>
</dbReference>
<feature type="chain" id="PRO_5044810992" evidence="1">
    <location>
        <begin position="17"/>
        <end position="32"/>
    </location>
</feature>
<protein>
    <submittedName>
        <fullName evidence="2">Uncharacterized protein</fullName>
    </submittedName>
</protein>
<keyword evidence="1" id="KW-0732">Signal</keyword>
<reference evidence="2" key="1">
    <citation type="submission" date="2025-02" db="EMBL/GenBank/DDBJ databases">
        <authorList>
            <consortium name="NCBI Genome Project"/>
        </authorList>
    </citation>
    <scope>NUCLEOTIDE SEQUENCE</scope>
</reference>
<dbReference type="KEGG" id="ang:An03g00540"/>
<dbReference type="VEuPathDB" id="FungiDB:An03g00540"/>
<gene>
    <name evidence="2" type="ORF">An03g00540</name>
</gene>
<sequence length="32" mass="3533">MAFILLSLTATATSTATTTLVHSRRRNDLIEK</sequence>
<proteinExistence type="predicted"/>
<name>A0AAJ8DYK1_ASPNG</name>
<dbReference type="AlphaFoldDB" id="A0AAJ8DYK1"/>
<evidence type="ECO:0000256" key="1">
    <source>
        <dbReference type="SAM" id="SignalP"/>
    </source>
</evidence>
<evidence type="ECO:0000313" key="2">
    <source>
        <dbReference type="RefSeq" id="XP_059600171.1"/>
    </source>
</evidence>
<dbReference type="GeneID" id="84590599"/>